<keyword evidence="2" id="KW-1133">Transmembrane helix</keyword>
<dbReference type="Proteomes" id="UP000554054">
    <property type="component" value="Unassembled WGS sequence"/>
</dbReference>
<feature type="transmembrane region" description="Helical" evidence="2">
    <location>
        <begin position="123"/>
        <end position="140"/>
    </location>
</feature>
<keyword evidence="4" id="KW-1185">Reference proteome</keyword>
<sequence length="284" mass="30773">MQPSSLIFVLVVAIWAVYLLQYWIKRRDHLSTVRSVDRFSAAMRVLDDHRMGRGVAEPTPRSYSVAPTRAARPEVTVKHAEATPARVEKVVDVPRRLRGLALLGMIVLLPVVALVAAFGPLPWWTVAVPVVGVVVAFAWLRQAVVAERSAARRVRVERRRAAAPRAERPVAPARTAARAEASRATAPAAARPAARSTRVYDVVEEQAPVADEVIEPVAQTPVAEPEPGTWQPTPVPRPMYTMKAKAERPAPAPMPATPAPAPAGDVPQVIEVEDEDLPAIAGWA</sequence>
<proteinExistence type="predicted"/>
<keyword evidence="2" id="KW-0472">Membrane</keyword>
<dbReference type="EMBL" id="JACCAE010000001">
    <property type="protein sequence ID" value="NYF97807.1"/>
    <property type="molecule type" value="Genomic_DNA"/>
</dbReference>
<feature type="region of interest" description="Disordered" evidence="1">
    <location>
        <begin position="244"/>
        <end position="264"/>
    </location>
</feature>
<organism evidence="3 4">
    <name type="scientific">Janibacter cremeus</name>
    <dbReference type="NCBI Taxonomy" id="1285192"/>
    <lineage>
        <taxon>Bacteria</taxon>
        <taxon>Bacillati</taxon>
        <taxon>Actinomycetota</taxon>
        <taxon>Actinomycetes</taxon>
        <taxon>Micrococcales</taxon>
        <taxon>Intrasporangiaceae</taxon>
        <taxon>Janibacter</taxon>
    </lineage>
</organism>
<feature type="transmembrane region" description="Helical" evidence="2">
    <location>
        <begin position="99"/>
        <end position="117"/>
    </location>
</feature>
<name>A0A852VL51_9MICO</name>
<feature type="compositionally biased region" description="Pro residues" evidence="1">
    <location>
        <begin position="250"/>
        <end position="261"/>
    </location>
</feature>
<keyword evidence="3" id="KW-0378">Hydrolase</keyword>
<dbReference type="AlphaFoldDB" id="A0A852VL51"/>
<dbReference type="RefSeq" id="WP_185990687.1">
    <property type="nucleotide sequence ID" value="NZ_JACCAE010000001.1"/>
</dbReference>
<dbReference type="GO" id="GO:0006508">
    <property type="term" value="P:proteolysis"/>
    <property type="evidence" value="ECO:0007669"/>
    <property type="project" value="UniProtKB-KW"/>
</dbReference>
<reference evidence="3 4" key="1">
    <citation type="submission" date="2020-07" db="EMBL/GenBank/DDBJ databases">
        <title>Sequencing the genomes of 1000 actinobacteria strains.</title>
        <authorList>
            <person name="Klenk H.-P."/>
        </authorList>
    </citation>
    <scope>NUCLEOTIDE SEQUENCE [LARGE SCALE GENOMIC DNA]</scope>
    <source>
        <strain evidence="3 4">DSM 26154</strain>
    </source>
</reference>
<keyword evidence="2" id="KW-0812">Transmembrane</keyword>
<dbReference type="GO" id="GO:0008233">
    <property type="term" value="F:peptidase activity"/>
    <property type="evidence" value="ECO:0007669"/>
    <property type="project" value="UniProtKB-KW"/>
</dbReference>
<feature type="transmembrane region" description="Helical" evidence="2">
    <location>
        <begin position="6"/>
        <end position="24"/>
    </location>
</feature>
<evidence type="ECO:0000256" key="1">
    <source>
        <dbReference type="SAM" id="MobiDB-lite"/>
    </source>
</evidence>
<accession>A0A852VL51</accession>
<evidence type="ECO:0000313" key="3">
    <source>
        <dbReference type="EMBL" id="NYF97807.1"/>
    </source>
</evidence>
<feature type="compositionally biased region" description="Low complexity" evidence="1">
    <location>
        <begin position="169"/>
        <end position="192"/>
    </location>
</feature>
<comment type="caution">
    <text evidence="3">The sequence shown here is derived from an EMBL/GenBank/DDBJ whole genome shotgun (WGS) entry which is preliminary data.</text>
</comment>
<feature type="region of interest" description="Disordered" evidence="1">
    <location>
        <begin position="159"/>
        <end position="192"/>
    </location>
</feature>
<protein>
    <submittedName>
        <fullName evidence="3">Membrane protein implicated in regulation of membrane protease activity</fullName>
    </submittedName>
</protein>
<evidence type="ECO:0000256" key="2">
    <source>
        <dbReference type="SAM" id="Phobius"/>
    </source>
</evidence>
<evidence type="ECO:0000313" key="4">
    <source>
        <dbReference type="Proteomes" id="UP000554054"/>
    </source>
</evidence>
<gene>
    <name evidence="3" type="ORF">BJY20_001199</name>
</gene>
<keyword evidence="3" id="KW-0645">Protease</keyword>